<feature type="region of interest" description="Disordered" evidence="2">
    <location>
        <begin position="35"/>
        <end position="117"/>
    </location>
</feature>
<dbReference type="GO" id="GO:0030003">
    <property type="term" value="P:intracellular monoatomic cation homeostasis"/>
    <property type="evidence" value="ECO:0007669"/>
    <property type="project" value="TreeGrafter"/>
</dbReference>
<evidence type="ECO:0000313" key="4">
    <source>
        <dbReference type="Proteomes" id="UP000293360"/>
    </source>
</evidence>
<reference evidence="3 4" key="1">
    <citation type="submission" date="2018-06" db="EMBL/GenBank/DDBJ databases">
        <title>Complete Genomes of Monosporascus.</title>
        <authorList>
            <person name="Robinson A.J."/>
            <person name="Natvig D.O."/>
        </authorList>
    </citation>
    <scope>NUCLEOTIDE SEQUENCE [LARGE SCALE GENOMIC DNA]</scope>
    <source>
        <strain evidence="3 4">CBS 110550</strain>
    </source>
</reference>
<name>A0A4Q4SVA5_9PEZI</name>
<dbReference type="AlphaFoldDB" id="A0A4Q4SVA5"/>
<keyword evidence="4" id="KW-1185">Reference proteome</keyword>
<dbReference type="OrthoDB" id="73691at2759"/>
<protein>
    <submittedName>
        <fullName evidence="3">Uncharacterized protein</fullName>
    </submittedName>
</protein>
<evidence type="ECO:0000313" key="3">
    <source>
        <dbReference type="EMBL" id="RYO75329.1"/>
    </source>
</evidence>
<keyword evidence="1" id="KW-0175">Coiled coil</keyword>
<accession>A0A4Q4SVA5</accession>
<dbReference type="STRING" id="155417.A0A4Q4SVA5"/>
<dbReference type="EMBL" id="QJNU01001565">
    <property type="protein sequence ID" value="RYO75329.1"/>
    <property type="molecule type" value="Genomic_DNA"/>
</dbReference>
<evidence type="ECO:0000256" key="2">
    <source>
        <dbReference type="SAM" id="MobiDB-lite"/>
    </source>
</evidence>
<feature type="compositionally biased region" description="Low complexity" evidence="2">
    <location>
        <begin position="35"/>
        <end position="44"/>
    </location>
</feature>
<dbReference type="InterPro" id="IPR044202">
    <property type="entry name" value="LETM1/MDM38-like"/>
</dbReference>
<dbReference type="PANTHER" id="PTHR14009:SF6">
    <property type="entry name" value="LETM1 RBD DOMAIN-CONTAINING PROTEIN"/>
    <property type="match status" value="1"/>
</dbReference>
<sequence>MSLNPGLRFSRGAQYVLLSNAAVPCPARLPYANLRRPLSSSSRPGAQRPRGSPKTVLRRASTAPETKPAHGPPPVSTAFDPKSPGSLSTPHDPIPPSSTLNPPATTRPPPLDLPARGPDTSQFSYLFRLGKAYMQFYKAGVKAIFTNRRLLRSVAPPSGIASEGGALPTRAEMLLRARTRHDISRLPVFGVLLLVCGEFTPLVVIAFPRLTPLTCRIPKQVDALRRSAAARREASFRGLAHLRAARGEKGAGTADGKLVAGHIARSLGLTSGWWDKAGLDSPFASSVVDGAVAFLARDDALIRSGGGVGGIEDAEVVLACEDRGMDVREKEVAELRRRLEKWVRETEGSDEEDSKDKVKRLLLSHELLM</sequence>
<evidence type="ECO:0000256" key="1">
    <source>
        <dbReference type="SAM" id="Coils"/>
    </source>
</evidence>
<dbReference type="GO" id="GO:0005743">
    <property type="term" value="C:mitochondrial inner membrane"/>
    <property type="evidence" value="ECO:0007669"/>
    <property type="project" value="InterPro"/>
</dbReference>
<comment type="caution">
    <text evidence="3">The sequence shown here is derived from an EMBL/GenBank/DDBJ whole genome shotgun (WGS) entry which is preliminary data.</text>
</comment>
<feature type="coiled-coil region" evidence="1">
    <location>
        <begin position="325"/>
        <end position="352"/>
    </location>
</feature>
<dbReference type="PANTHER" id="PTHR14009">
    <property type="entry name" value="LEUCINE ZIPPER-EF-HAND CONTAINING TRANSMEMBRANE PROTEIN"/>
    <property type="match status" value="1"/>
</dbReference>
<proteinExistence type="predicted"/>
<dbReference type="Proteomes" id="UP000293360">
    <property type="component" value="Unassembled WGS sequence"/>
</dbReference>
<gene>
    <name evidence="3" type="ORF">DL764_010499</name>
</gene>
<organism evidence="3 4">
    <name type="scientific">Monosporascus ibericus</name>
    <dbReference type="NCBI Taxonomy" id="155417"/>
    <lineage>
        <taxon>Eukaryota</taxon>
        <taxon>Fungi</taxon>
        <taxon>Dikarya</taxon>
        <taxon>Ascomycota</taxon>
        <taxon>Pezizomycotina</taxon>
        <taxon>Sordariomycetes</taxon>
        <taxon>Xylariomycetidae</taxon>
        <taxon>Xylariales</taxon>
        <taxon>Xylariales incertae sedis</taxon>
        <taxon>Monosporascus</taxon>
    </lineage>
</organism>